<dbReference type="AlphaFoldDB" id="A0A8J2TUL7"/>
<organism evidence="2 3">
    <name type="scientific">Aquaticitalea lipolytica</name>
    <dbReference type="NCBI Taxonomy" id="1247562"/>
    <lineage>
        <taxon>Bacteria</taxon>
        <taxon>Pseudomonadati</taxon>
        <taxon>Bacteroidota</taxon>
        <taxon>Flavobacteriia</taxon>
        <taxon>Flavobacteriales</taxon>
        <taxon>Flavobacteriaceae</taxon>
        <taxon>Aquaticitalea</taxon>
    </lineage>
</organism>
<dbReference type="Proteomes" id="UP000598120">
    <property type="component" value="Unassembled WGS sequence"/>
</dbReference>
<feature type="domain" description="Amidohydrolase-related" evidence="1">
    <location>
        <begin position="67"/>
        <end position="411"/>
    </location>
</feature>
<dbReference type="GO" id="GO:0016810">
    <property type="term" value="F:hydrolase activity, acting on carbon-nitrogen (but not peptide) bonds"/>
    <property type="evidence" value="ECO:0007669"/>
    <property type="project" value="InterPro"/>
</dbReference>
<dbReference type="InterPro" id="IPR011059">
    <property type="entry name" value="Metal-dep_hydrolase_composite"/>
</dbReference>
<accession>A0A8J2TUL7</accession>
<name>A0A8J2TUL7_9FLAO</name>
<dbReference type="Gene3D" id="3.40.50.10910">
    <property type="entry name" value="Amidohydrolase"/>
    <property type="match status" value="1"/>
</dbReference>
<protein>
    <submittedName>
        <fullName evidence="2">Amidohydrolase</fullName>
    </submittedName>
</protein>
<dbReference type="Gene3D" id="2.30.40.10">
    <property type="entry name" value="Urease, subunit C, domain 1"/>
    <property type="match status" value="1"/>
</dbReference>
<dbReference type="Gene3D" id="1.20.58.520">
    <property type="entry name" value="Amidohydrolase"/>
    <property type="match status" value="1"/>
</dbReference>
<dbReference type="Gene3D" id="3.30.110.90">
    <property type="entry name" value="Amidohydrolase"/>
    <property type="match status" value="1"/>
</dbReference>
<evidence type="ECO:0000313" key="3">
    <source>
        <dbReference type="Proteomes" id="UP000598120"/>
    </source>
</evidence>
<reference evidence="2 3" key="1">
    <citation type="journal article" date="2014" name="Int. J. Syst. Evol. Microbiol.">
        <title>Complete genome sequence of Corynebacterium casei LMG S-19264T (=DSM 44701T), isolated from a smear-ripened cheese.</title>
        <authorList>
            <consortium name="US DOE Joint Genome Institute (JGI-PGF)"/>
            <person name="Walter F."/>
            <person name="Albersmeier A."/>
            <person name="Kalinowski J."/>
            <person name="Ruckert C."/>
        </authorList>
    </citation>
    <scope>NUCLEOTIDE SEQUENCE [LARGE SCALE GENOMIC DNA]</scope>
    <source>
        <strain evidence="2 3">CGMCC 1.15295</strain>
    </source>
</reference>
<gene>
    <name evidence="2" type="ORF">GCM10011531_26970</name>
</gene>
<keyword evidence="3" id="KW-1185">Reference proteome</keyword>
<dbReference type="EMBL" id="BMIC01000009">
    <property type="protein sequence ID" value="GFZ93610.1"/>
    <property type="molecule type" value="Genomic_DNA"/>
</dbReference>
<dbReference type="PANTHER" id="PTHR43135">
    <property type="entry name" value="ALPHA-D-RIBOSE 1-METHYLPHOSPHONATE 5-TRIPHOSPHATE DIPHOSPHATASE"/>
    <property type="match status" value="1"/>
</dbReference>
<dbReference type="Pfam" id="PF01979">
    <property type="entry name" value="Amidohydro_1"/>
    <property type="match status" value="1"/>
</dbReference>
<comment type="caution">
    <text evidence="2">The sequence shown here is derived from an EMBL/GenBank/DDBJ whole genome shotgun (WGS) entry which is preliminary data.</text>
</comment>
<evidence type="ECO:0000259" key="1">
    <source>
        <dbReference type="Pfam" id="PF01979"/>
    </source>
</evidence>
<dbReference type="SUPFAM" id="SSF51338">
    <property type="entry name" value="Composite domain of metallo-dependent hydrolases"/>
    <property type="match status" value="1"/>
</dbReference>
<evidence type="ECO:0000313" key="2">
    <source>
        <dbReference type="EMBL" id="GFZ93610.1"/>
    </source>
</evidence>
<dbReference type="PANTHER" id="PTHR43135:SF3">
    <property type="entry name" value="ALPHA-D-RIBOSE 1-METHYLPHOSPHONATE 5-TRIPHOSPHATE DIPHOSPHATASE"/>
    <property type="match status" value="1"/>
</dbReference>
<dbReference type="InterPro" id="IPR032466">
    <property type="entry name" value="Metal_Hydrolase"/>
</dbReference>
<dbReference type="InterPro" id="IPR051781">
    <property type="entry name" value="Metallo-dep_Hydrolase"/>
</dbReference>
<dbReference type="InterPro" id="IPR006680">
    <property type="entry name" value="Amidohydro-rel"/>
</dbReference>
<sequence length="415" mass="45605">MTFFSITYIQAQKAILLENFNLIDGTGRDLQKNKSLLIRADTIHSIFNYGDKILIDDFETIDMSGKYLLPGLIDGHTHLATDPSSNNTISIVEKQLKFMLAHGITGVRDMGGDARLLSYLSRQALLDEIESPDIYYSVIMAGPRFYSRDNRVNRGSKGVNVGEAPWMQSINTNTNIELAIAKAKGTGAIGIKLYSDLNEEMIKNITEEARKQGMLVWAHAAIFPVLPSLIVNADVNALSHAALWSSEQLVHAAEKGKRPVIDTVLNNSAPKLEKLAILMAQKNIFLDPTVIVFKNAKPTSIYNNGLLATKIAFSNGVKLTLGTDRPYDVENSEEIPLIEEMEALVRDAHIPAIEVIKAATKNSADLLNIGDYVGTIETGKKANILVVDKNPLDDMRNLLEVFKVFKNGAVVKGAN</sequence>
<proteinExistence type="predicted"/>
<dbReference type="SUPFAM" id="SSF51556">
    <property type="entry name" value="Metallo-dependent hydrolases"/>
    <property type="match status" value="1"/>
</dbReference>